<comment type="function">
    <text evidence="2">Catalyzes the condensation of isopentenyl diphosphate (IPP) with allylic pyrophosphates generating different type of terpenoids.</text>
</comment>
<keyword evidence="2" id="KW-0479">Metal-binding</keyword>
<dbReference type="EC" id="2.5.1.-" evidence="2"/>
<feature type="binding site" evidence="2">
    <location>
        <position position="31"/>
    </location>
    <ligand>
        <name>Mg(2+)</name>
        <dbReference type="ChEBI" id="CHEBI:18420"/>
    </ligand>
</feature>
<comment type="subunit">
    <text evidence="2">Homodimer.</text>
</comment>
<dbReference type="AlphaFoldDB" id="B2ID96"/>
<dbReference type="InterPro" id="IPR036424">
    <property type="entry name" value="UPP_synth-like_sf"/>
</dbReference>
<dbReference type="CDD" id="cd00475">
    <property type="entry name" value="Cis_IPPS"/>
    <property type="match status" value="1"/>
</dbReference>
<reference evidence="4" key="1">
    <citation type="submission" date="2008-03" db="EMBL/GenBank/DDBJ databases">
        <title>Complete sequence of chromosome of Beijerinckia indica subsp. indica ATCC 9039.</title>
        <authorList>
            <consortium name="US DOE Joint Genome Institute"/>
            <person name="Copeland A."/>
            <person name="Lucas S."/>
            <person name="Lapidus A."/>
            <person name="Glavina del Rio T."/>
            <person name="Dalin E."/>
            <person name="Tice H."/>
            <person name="Bruce D."/>
            <person name="Goodwin L."/>
            <person name="Pitluck S."/>
            <person name="LaButti K."/>
            <person name="Schmutz J."/>
            <person name="Larimer F."/>
            <person name="Land M."/>
            <person name="Hauser L."/>
            <person name="Kyrpides N."/>
            <person name="Mikhailova N."/>
            <person name="Dunfield P.F."/>
            <person name="Dedysh S.N."/>
            <person name="Liesack W."/>
            <person name="Saw J.H."/>
            <person name="Alam M."/>
            <person name="Chen Y."/>
            <person name="Murrell J.C."/>
            <person name="Richardson P."/>
        </authorList>
    </citation>
    <scope>NUCLEOTIDE SEQUENCE [LARGE SCALE GENOMIC DNA]</scope>
    <source>
        <strain evidence="4">ATCC 9039 / DSM 1715 / NCIMB 8712</strain>
    </source>
</reference>
<feature type="binding site" evidence="2">
    <location>
        <position position="80"/>
    </location>
    <ligand>
        <name>substrate</name>
    </ligand>
</feature>
<comment type="similarity">
    <text evidence="2">Belongs to the UPP synthase family.</text>
</comment>
<dbReference type="STRING" id="395963.Bind_0299"/>
<accession>B2ID96</accession>
<feature type="binding site" evidence="2">
    <location>
        <position position="199"/>
    </location>
    <ligand>
        <name>substrate</name>
    </ligand>
</feature>
<reference evidence="3 4" key="2">
    <citation type="journal article" date="2010" name="J. Bacteriol.">
        <title>Complete genome sequence of Beijerinckia indica subsp. indica.</title>
        <authorList>
            <person name="Tamas I."/>
            <person name="Dedysh S.N."/>
            <person name="Liesack W."/>
            <person name="Stott M.B."/>
            <person name="Alam M."/>
            <person name="Murrell J.C."/>
            <person name="Dunfield P.F."/>
        </authorList>
    </citation>
    <scope>NUCLEOTIDE SEQUENCE [LARGE SCALE GENOMIC DNA]</scope>
    <source>
        <strain evidence="4">ATCC 9039 / DSM 1715 / NCIMB 8712</strain>
    </source>
</reference>
<feature type="active site" evidence="2">
    <location>
        <position position="31"/>
    </location>
</feature>
<feature type="binding site" evidence="2">
    <location>
        <begin position="32"/>
        <end position="35"/>
    </location>
    <ligand>
        <name>substrate</name>
    </ligand>
</feature>
<evidence type="ECO:0000313" key="3">
    <source>
        <dbReference type="EMBL" id="ACB93953.1"/>
    </source>
</evidence>
<dbReference type="PANTHER" id="PTHR10291:SF0">
    <property type="entry name" value="DEHYDRODOLICHYL DIPHOSPHATE SYNTHASE 2"/>
    <property type="match status" value="1"/>
</dbReference>
<feature type="binding site" evidence="2">
    <location>
        <position position="36"/>
    </location>
    <ligand>
        <name>substrate</name>
    </ligand>
</feature>
<dbReference type="InterPro" id="IPR018520">
    <property type="entry name" value="UPP_synth-like_CS"/>
</dbReference>
<dbReference type="NCBIfam" id="NF011405">
    <property type="entry name" value="PRK14830.1"/>
    <property type="match status" value="1"/>
</dbReference>
<feature type="binding site" evidence="2">
    <location>
        <position position="218"/>
    </location>
    <ligand>
        <name>Mg(2+)</name>
        <dbReference type="ChEBI" id="CHEBI:18420"/>
    </ligand>
</feature>
<feature type="binding site" evidence="2">
    <location>
        <position position="48"/>
    </location>
    <ligand>
        <name>substrate</name>
    </ligand>
</feature>
<dbReference type="SUPFAM" id="SSF64005">
    <property type="entry name" value="Undecaprenyl diphosphate synthase"/>
    <property type="match status" value="1"/>
</dbReference>
<feature type="active site" description="Proton acceptor" evidence="2">
    <location>
        <position position="79"/>
    </location>
</feature>
<dbReference type="HAMAP" id="MF_01139">
    <property type="entry name" value="ISPT"/>
    <property type="match status" value="1"/>
</dbReference>
<dbReference type="Proteomes" id="UP000001695">
    <property type="component" value="Chromosome"/>
</dbReference>
<evidence type="ECO:0000256" key="2">
    <source>
        <dbReference type="HAMAP-Rule" id="MF_01139"/>
    </source>
</evidence>
<dbReference type="PANTHER" id="PTHR10291">
    <property type="entry name" value="DEHYDRODOLICHYL DIPHOSPHATE SYNTHASE FAMILY MEMBER"/>
    <property type="match status" value="1"/>
</dbReference>
<dbReference type="PROSITE" id="PS01066">
    <property type="entry name" value="UPP_SYNTHASE"/>
    <property type="match status" value="1"/>
</dbReference>
<gene>
    <name evidence="3" type="ordered locus">Bind_0299</name>
</gene>
<sequence>MTMPEATTQERDKGMKTRAADVPAHVGVIMDGNGRWAAARGLPRLEGHRRGVEALRATVRAALDFGLDYLTVYSFSVENWSRPIEEVTDLMGLLKRFIRHDLRDLHKAHVRVKIIGAREPLQPDIRALLDEAEDLTRDNDRLTLVVAFNYGSRQEIAGAARAIAHKVAEGLLQPEDINEHLFASYLDTAGIPDPDLIIRTSGEQRLSNFLMWQAAYAEFVFLPMHWPDFNQQAFAAALTEFATRERRFGGVSAAPKKSKFLGGFRP</sequence>
<dbReference type="eggNOG" id="COG0020">
    <property type="taxonomic scope" value="Bacteria"/>
</dbReference>
<keyword evidence="4" id="KW-1185">Reference proteome</keyword>
<dbReference type="GO" id="GO:0000287">
    <property type="term" value="F:magnesium ion binding"/>
    <property type="evidence" value="ECO:0007669"/>
    <property type="project" value="UniProtKB-UniRule"/>
</dbReference>
<organism evidence="3 4">
    <name type="scientific">Beijerinckia indica subsp. indica (strain ATCC 9039 / DSM 1715 / NCIMB 8712)</name>
    <dbReference type="NCBI Taxonomy" id="395963"/>
    <lineage>
        <taxon>Bacteria</taxon>
        <taxon>Pseudomonadati</taxon>
        <taxon>Pseudomonadota</taxon>
        <taxon>Alphaproteobacteria</taxon>
        <taxon>Hyphomicrobiales</taxon>
        <taxon>Beijerinckiaceae</taxon>
        <taxon>Beijerinckia</taxon>
    </lineage>
</organism>
<evidence type="ECO:0000313" key="4">
    <source>
        <dbReference type="Proteomes" id="UP000001695"/>
    </source>
</evidence>
<dbReference type="Gene3D" id="3.40.1180.10">
    <property type="entry name" value="Decaprenyl diphosphate synthase-like"/>
    <property type="match status" value="1"/>
</dbReference>
<feature type="binding site" evidence="2">
    <location>
        <begin position="205"/>
        <end position="207"/>
    </location>
    <ligand>
        <name>substrate</name>
    </ligand>
</feature>
<feature type="binding site" evidence="2">
    <location>
        <position position="44"/>
    </location>
    <ligand>
        <name>substrate</name>
    </ligand>
</feature>
<evidence type="ECO:0000256" key="1">
    <source>
        <dbReference type="ARBA" id="ARBA00022679"/>
    </source>
</evidence>
<dbReference type="GO" id="GO:0008834">
    <property type="term" value="F:ditrans,polycis-undecaprenyl-diphosphate synthase [(2E,6E)-farnesyl-diphosphate specific] activity"/>
    <property type="evidence" value="ECO:0007669"/>
    <property type="project" value="TreeGrafter"/>
</dbReference>
<dbReference type="InterPro" id="IPR001441">
    <property type="entry name" value="UPP_synth-like"/>
</dbReference>
<keyword evidence="1 2" id="KW-0808">Transferase</keyword>
<dbReference type="Pfam" id="PF01255">
    <property type="entry name" value="Prenyltransf"/>
    <property type="match status" value="1"/>
</dbReference>
<comment type="cofactor">
    <cofactor evidence="2">
        <name>Mg(2+)</name>
        <dbReference type="ChEBI" id="CHEBI:18420"/>
    </cofactor>
    <text evidence="2">Binds 2 magnesium ions per subunit.</text>
</comment>
<dbReference type="NCBIfam" id="NF011408">
    <property type="entry name" value="PRK14834.1"/>
    <property type="match status" value="1"/>
</dbReference>
<feature type="binding site" evidence="2">
    <location>
        <position position="82"/>
    </location>
    <ligand>
        <name>substrate</name>
    </ligand>
</feature>
<proteinExistence type="inferred from homology"/>
<dbReference type="GO" id="GO:0005829">
    <property type="term" value="C:cytosol"/>
    <property type="evidence" value="ECO:0007669"/>
    <property type="project" value="TreeGrafter"/>
</dbReference>
<keyword evidence="2" id="KW-0460">Magnesium</keyword>
<protein>
    <recommendedName>
        <fullName evidence="2">Isoprenyl transferase</fullName>
        <ecNumber evidence="2">2.5.1.-</ecNumber>
    </recommendedName>
</protein>
<dbReference type="GO" id="GO:0016094">
    <property type="term" value="P:polyprenol biosynthetic process"/>
    <property type="evidence" value="ECO:0007669"/>
    <property type="project" value="TreeGrafter"/>
</dbReference>
<dbReference type="HOGENOM" id="CLU_038505_1_1_5"/>
<dbReference type="EMBL" id="CP001016">
    <property type="protein sequence ID" value="ACB93953.1"/>
    <property type="molecule type" value="Genomic_DNA"/>
</dbReference>
<feature type="binding site" evidence="2">
    <location>
        <begin position="76"/>
        <end position="78"/>
    </location>
    <ligand>
        <name>substrate</name>
    </ligand>
</feature>
<name>B2ID96_BEII9</name>
<dbReference type="FunFam" id="3.40.1180.10:FF:000001">
    <property type="entry name" value="(2E,6E)-farnesyl-diphosphate-specific ditrans,polycis-undecaprenyl-diphosphate synthase"/>
    <property type="match status" value="1"/>
</dbReference>
<dbReference type="NCBIfam" id="TIGR00055">
    <property type="entry name" value="uppS"/>
    <property type="match status" value="1"/>
</dbReference>
<dbReference type="KEGG" id="bid:Bind_0299"/>